<dbReference type="RefSeq" id="XP_001008186.2">
    <property type="nucleotide sequence ID" value="XM_001008186.2"/>
</dbReference>
<dbReference type="GO" id="GO:0000045">
    <property type="term" value="P:autophagosome assembly"/>
    <property type="evidence" value="ECO:0007669"/>
    <property type="project" value="TreeGrafter"/>
</dbReference>
<evidence type="ECO:0000256" key="3">
    <source>
        <dbReference type="ARBA" id="ARBA00022448"/>
    </source>
</evidence>
<evidence type="ECO:0000256" key="8">
    <source>
        <dbReference type="ARBA" id="ARBA00022927"/>
    </source>
</evidence>
<gene>
    <name evidence="13" type="ORF">TTHERM_00011010</name>
</gene>
<evidence type="ECO:0000256" key="1">
    <source>
        <dbReference type="ARBA" id="ARBA00004496"/>
    </source>
</evidence>
<protein>
    <recommendedName>
        <fullName evidence="11">Cysteine protease</fullName>
        <ecNumber evidence="11">3.4.22.-</ecNumber>
    </recommendedName>
</protein>
<keyword evidence="14" id="KW-1185">Reference proteome</keyword>
<proteinExistence type="inferred from homology"/>
<dbReference type="EC" id="3.4.22.-" evidence="11"/>
<dbReference type="GO" id="GO:0004197">
    <property type="term" value="F:cysteine-type endopeptidase activity"/>
    <property type="evidence" value="ECO:0007669"/>
    <property type="project" value="TreeGrafter"/>
</dbReference>
<comment type="subcellular location">
    <subcellularLocation>
        <location evidence="1 11">Cytoplasm</location>
    </subcellularLocation>
</comment>
<organism evidence="13 14">
    <name type="scientific">Tetrahymena thermophila (strain SB210)</name>
    <dbReference type="NCBI Taxonomy" id="312017"/>
    <lineage>
        <taxon>Eukaryota</taxon>
        <taxon>Sar</taxon>
        <taxon>Alveolata</taxon>
        <taxon>Ciliophora</taxon>
        <taxon>Intramacronucleata</taxon>
        <taxon>Oligohymenophorea</taxon>
        <taxon>Hymenostomatida</taxon>
        <taxon>Tetrahymenina</taxon>
        <taxon>Tetrahymenidae</taxon>
        <taxon>Tetrahymena</taxon>
    </lineage>
</organism>
<evidence type="ECO:0000313" key="14">
    <source>
        <dbReference type="Proteomes" id="UP000009168"/>
    </source>
</evidence>
<dbReference type="STRING" id="312017.Q22S31"/>
<sequence length="343" mass="39985">MEDSKFILLGQTLSSLSQIKEAQHNLIYFSYRSGFSHQFQNHIFSDSGWGCMLRSGQMIFANGLLRHLKENPQIQNQLKIQNINDILLFIIKFFIENKDQPFSIQQIAAVALEEFKLEMGFWYSPNRIAYSLKKLLNNFQTFSEMNIVSEVMYSDRPLYFSQCVTAMTGQKIDSTLPNNILVDANKNYEKKQSLILLIICQIGLDYPEEKYLDILIKLFTHRLSIGMIGGKHSSGYYFTGLNNDKLTYLDPHIVQHADINTNEINLKTYFQEEVKQINKHALGPSVGLGFYLKDLNDLNEFWGYLVELQTKHDDQFFLMIEKDQNTNYQEQELVEDEDFIEID</sequence>
<accession>Q22S31</accession>
<evidence type="ECO:0000256" key="4">
    <source>
        <dbReference type="ARBA" id="ARBA00022490"/>
    </source>
</evidence>
<dbReference type="GO" id="GO:0005737">
    <property type="term" value="C:cytoplasm"/>
    <property type="evidence" value="ECO:0007669"/>
    <property type="project" value="UniProtKB-SubCell"/>
</dbReference>
<evidence type="ECO:0000256" key="11">
    <source>
        <dbReference type="RuleBase" id="RU363115"/>
    </source>
</evidence>
<dbReference type="EMBL" id="GG662845">
    <property type="protein sequence ID" value="EAR87941.2"/>
    <property type="molecule type" value="Genomic_DNA"/>
</dbReference>
<dbReference type="GO" id="GO:0034727">
    <property type="term" value="P:piecemeal microautophagy of the nucleus"/>
    <property type="evidence" value="ECO:0007669"/>
    <property type="project" value="TreeGrafter"/>
</dbReference>
<dbReference type="PANTHER" id="PTHR22624:SF49">
    <property type="entry name" value="CYSTEINE PROTEASE"/>
    <property type="match status" value="1"/>
</dbReference>
<evidence type="ECO:0000313" key="13">
    <source>
        <dbReference type="EMBL" id="EAR87941.2"/>
    </source>
</evidence>
<dbReference type="GO" id="GO:0000423">
    <property type="term" value="P:mitophagy"/>
    <property type="evidence" value="ECO:0007669"/>
    <property type="project" value="TreeGrafter"/>
</dbReference>
<dbReference type="GO" id="GO:0035973">
    <property type="term" value="P:aggrephagy"/>
    <property type="evidence" value="ECO:0007669"/>
    <property type="project" value="TreeGrafter"/>
</dbReference>
<evidence type="ECO:0000256" key="5">
    <source>
        <dbReference type="ARBA" id="ARBA00022670"/>
    </source>
</evidence>
<evidence type="ECO:0000256" key="9">
    <source>
        <dbReference type="ARBA" id="ARBA00023006"/>
    </source>
</evidence>
<keyword evidence="5 11" id="KW-0645">Protease</keyword>
<dbReference type="InterPro" id="IPR038765">
    <property type="entry name" value="Papain-like_cys_pep_sf"/>
</dbReference>
<evidence type="ECO:0000256" key="2">
    <source>
        <dbReference type="ARBA" id="ARBA00010958"/>
    </source>
</evidence>
<keyword evidence="3" id="KW-0813">Transport</keyword>
<dbReference type="InterPro" id="IPR046792">
    <property type="entry name" value="Peptidase_C54_cat"/>
</dbReference>
<comment type="function">
    <text evidence="11">Cysteine protease that plays a key role in autophagy by mediating both proteolytic activation and delipidation of ATG8 family proteins.</text>
</comment>
<dbReference type="InParanoid" id="Q22S31"/>
<reference evidence="14" key="1">
    <citation type="journal article" date="2006" name="PLoS Biol.">
        <title>Macronuclear genome sequence of the ciliate Tetrahymena thermophila, a model eukaryote.</title>
        <authorList>
            <person name="Eisen J.A."/>
            <person name="Coyne R.S."/>
            <person name="Wu M."/>
            <person name="Wu D."/>
            <person name="Thiagarajan M."/>
            <person name="Wortman J.R."/>
            <person name="Badger J.H."/>
            <person name="Ren Q."/>
            <person name="Amedeo P."/>
            <person name="Jones K.M."/>
            <person name="Tallon L.J."/>
            <person name="Delcher A.L."/>
            <person name="Salzberg S.L."/>
            <person name="Silva J.C."/>
            <person name="Haas B.J."/>
            <person name="Majoros W.H."/>
            <person name="Farzad M."/>
            <person name="Carlton J.M."/>
            <person name="Smith R.K. Jr."/>
            <person name="Garg J."/>
            <person name="Pearlman R.E."/>
            <person name="Karrer K.M."/>
            <person name="Sun L."/>
            <person name="Manning G."/>
            <person name="Elde N.C."/>
            <person name="Turkewitz A.P."/>
            <person name="Asai D.J."/>
            <person name="Wilkes D.E."/>
            <person name="Wang Y."/>
            <person name="Cai H."/>
            <person name="Collins K."/>
            <person name="Stewart B.A."/>
            <person name="Lee S.R."/>
            <person name="Wilamowska K."/>
            <person name="Weinberg Z."/>
            <person name="Ruzzo W.L."/>
            <person name="Wloga D."/>
            <person name="Gaertig J."/>
            <person name="Frankel J."/>
            <person name="Tsao C.-C."/>
            <person name="Gorovsky M.A."/>
            <person name="Keeling P.J."/>
            <person name="Waller R.F."/>
            <person name="Patron N.J."/>
            <person name="Cherry J.M."/>
            <person name="Stover N.A."/>
            <person name="Krieger C.J."/>
            <person name="del Toro C."/>
            <person name="Ryder H.F."/>
            <person name="Williamson S.C."/>
            <person name="Barbeau R.A."/>
            <person name="Hamilton E.P."/>
            <person name="Orias E."/>
        </authorList>
    </citation>
    <scope>NUCLEOTIDE SEQUENCE [LARGE SCALE GENOMIC DNA]</scope>
    <source>
        <strain evidence="14">SB210</strain>
    </source>
</reference>
<feature type="domain" description="Peptidase C54 catalytic" evidence="12">
    <location>
        <begin position="18"/>
        <end position="302"/>
    </location>
</feature>
<keyword evidence="9 11" id="KW-0072">Autophagy</keyword>
<keyword evidence="8 11" id="KW-0653">Protein transport</keyword>
<keyword evidence="4 11" id="KW-0963">Cytoplasm</keyword>
<dbReference type="KEGG" id="tet:TTHERM_00011010"/>
<comment type="similarity">
    <text evidence="2 11">Belongs to the peptidase C54 family.</text>
</comment>
<dbReference type="Pfam" id="PF03416">
    <property type="entry name" value="Peptidase_C54"/>
    <property type="match status" value="1"/>
</dbReference>
<keyword evidence="6 11" id="KW-0378">Hydrolase</keyword>
<keyword evidence="7" id="KW-0788">Thiol protease</keyword>
<evidence type="ECO:0000256" key="10">
    <source>
        <dbReference type="ARBA" id="ARBA00029362"/>
    </source>
</evidence>
<dbReference type="InterPro" id="IPR005078">
    <property type="entry name" value="Peptidase_C54"/>
</dbReference>
<name>Q22S31_TETTS</name>
<dbReference type="GO" id="GO:0019786">
    <property type="term" value="F:protein-phosphatidylethanolamide deconjugating activity"/>
    <property type="evidence" value="ECO:0007669"/>
    <property type="project" value="InterPro"/>
</dbReference>
<dbReference type="GO" id="GO:0015031">
    <property type="term" value="P:protein transport"/>
    <property type="evidence" value="ECO:0007669"/>
    <property type="project" value="UniProtKB-KW"/>
</dbReference>
<dbReference type="SUPFAM" id="SSF54001">
    <property type="entry name" value="Cysteine proteinases"/>
    <property type="match status" value="1"/>
</dbReference>
<evidence type="ECO:0000256" key="6">
    <source>
        <dbReference type="ARBA" id="ARBA00022801"/>
    </source>
</evidence>
<dbReference type="Proteomes" id="UP000009168">
    <property type="component" value="Unassembled WGS sequence"/>
</dbReference>
<dbReference type="AlphaFoldDB" id="Q22S31"/>
<dbReference type="GeneID" id="7831416"/>
<evidence type="ECO:0000259" key="12">
    <source>
        <dbReference type="Pfam" id="PF03416"/>
    </source>
</evidence>
<dbReference type="PANTHER" id="PTHR22624">
    <property type="entry name" value="CYSTEINE PROTEASE ATG4"/>
    <property type="match status" value="1"/>
</dbReference>
<dbReference type="HOGENOM" id="CLU_021259_3_0_1"/>
<evidence type="ECO:0000256" key="7">
    <source>
        <dbReference type="ARBA" id="ARBA00022807"/>
    </source>
</evidence>
<dbReference type="GO" id="GO:0016485">
    <property type="term" value="P:protein processing"/>
    <property type="evidence" value="ECO:0007669"/>
    <property type="project" value="TreeGrafter"/>
</dbReference>
<dbReference type="OrthoDB" id="433762at2759"/>
<comment type="catalytic activity">
    <reaction evidence="10">
        <text>[protein]-C-terminal L-amino acid-glycyl-phosphatidylethanolamide + H2O = [protein]-C-terminal L-amino acid-glycine + a 1,2-diacyl-sn-glycero-3-phosphoethanolamine</text>
        <dbReference type="Rhea" id="RHEA:67548"/>
        <dbReference type="Rhea" id="RHEA-COMP:17323"/>
        <dbReference type="Rhea" id="RHEA-COMP:17324"/>
        <dbReference type="ChEBI" id="CHEBI:15377"/>
        <dbReference type="ChEBI" id="CHEBI:64612"/>
        <dbReference type="ChEBI" id="CHEBI:172940"/>
        <dbReference type="ChEBI" id="CHEBI:172941"/>
    </reaction>
    <physiologicalReaction direction="left-to-right" evidence="10">
        <dbReference type="Rhea" id="RHEA:67549"/>
    </physiologicalReaction>
</comment>